<evidence type="ECO:0000313" key="1">
    <source>
        <dbReference type="EMBL" id="APB33274.1"/>
    </source>
</evidence>
<dbReference type="EMBL" id="CP017675">
    <property type="protein sequence ID" value="APB33274.1"/>
    <property type="molecule type" value="Genomic_DNA"/>
</dbReference>
<gene>
    <name evidence="1" type="ORF">GlitD10_0956</name>
</gene>
<name>A0A1J0ABG1_9CYAN</name>
<evidence type="ECO:0000313" key="2">
    <source>
        <dbReference type="Proteomes" id="UP000180235"/>
    </source>
</evidence>
<reference evidence="1 2" key="1">
    <citation type="submission" date="2016-10" db="EMBL/GenBank/DDBJ databases">
        <title>Description of Gloeomargarita lithophora gen. nov., sp. nov., a thylakoid-bearing basal-branching cyanobacterium with intracellular carbonates, and proposal for Gloeomargaritales ord. nov.</title>
        <authorList>
            <person name="Moreira D."/>
            <person name="Tavera R."/>
            <person name="Benzerara K."/>
            <person name="Skouri-Panet F."/>
            <person name="Couradeau E."/>
            <person name="Gerard E."/>
            <person name="Loussert C."/>
            <person name="Novelo E."/>
            <person name="Zivanovic Y."/>
            <person name="Lopez-Garcia P."/>
        </authorList>
    </citation>
    <scope>NUCLEOTIDE SEQUENCE [LARGE SCALE GENOMIC DNA]</scope>
    <source>
        <strain evidence="1 2">D10</strain>
    </source>
</reference>
<dbReference type="RefSeq" id="WP_071453883.1">
    <property type="nucleotide sequence ID" value="NZ_CP017675.1"/>
</dbReference>
<dbReference type="AlphaFoldDB" id="A0A1J0ABG1"/>
<protein>
    <submittedName>
        <fullName evidence="1">Uncharacterized protein</fullName>
    </submittedName>
</protein>
<dbReference type="KEGG" id="glt:GlitD10_0956"/>
<sequence length="244" mass="28743">MTSKPSRFSDPYSDWHGCENLFKDILDQEPIDLNVKDYRVIFARHLPAADYREGLYYIPHCLDYIRRGQEHHTSRYPDSLLWWIKNYQQHFESDGQWENVLQAITQLVLDLLTSFVLFDLSEQQCADLGRDFDYSIGPYNQITVHEMLDDLTIWTEYAGVLEALIAQLKALKTVNHARWYVELAAHSRIWCLLYDPSTPLDNYANKERLFHELHTFESLQKAEEIARSITHSEGKSKYNKLVLL</sequence>
<proteinExistence type="predicted"/>
<dbReference type="Proteomes" id="UP000180235">
    <property type="component" value="Chromosome"/>
</dbReference>
<dbReference type="STRING" id="1188229.GlitD10_0956"/>
<keyword evidence="2" id="KW-1185">Reference proteome</keyword>
<accession>A0A1J0ABG1</accession>
<organism evidence="1 2">
    <name type="scientific">Gloeomargarita lithophora Alchichica-D10</name>
    <dbReference type="NCBI Taxonomy" id="1188229"/>
    <lineage>
        <taxon>Bacteria</taxon>
        <taxon>Bacillati</taxon>
        <taxon>Cyanobacteriota</taxon>
        <taxon>Cyanophyceae</taxon>
        <taxon>Gloeomargaritales</taxon>
        <taxon>Gloeomargaritaceae</taxon>
        <taxon>Gloeomargarita</taxon>
    </lineage>
</organism>